<protein>
    <submittedName>
        <fullName evidence="2">DUF2953 domain-containing protein</fullName>
    </submittedName>
</protein>
<evidence type="ECO:0000313" key="3">
    <source>
        <dbReference type="Proteomes" id="UP001524944"/>
    </source>
</evidence>
<sequence>MKFGTILLLVFILLLLIGLFLPLRFRFYYLKKEKDDFISITWQVIPGIWGIKLEIPFIKISTAALWPMIKMVTKIAGEKGRPWMEKEQQEILGKVQLKRLGRSIILLLKNSKKMKKIGDWFLSKISLRDFFWCTEIGTRDAAQTGILTGIFWSIKTFLYGYLQHQVKHVGCRPQISVLPDFQQEKAFFQLNCIFEIRLGHIMIGGLKMLPLLWILKKGGDYR</sequence>
<accession>A0ABT1Y844</accession>
<keyword evidence="1" id="KW-0812">Transmembrane</keyword>
<keyword evidence="1" id="KW-1133">Transmembrane helix</keyword>
<dbReference type="InterPro" id="IPR021338">
    <property type="entry name" value="DUF2953"/>
</dbReference>
<dbReference type="RefSeq" id="WP_089611143.1">
    <property type="nucleotide sequence ID" value="NZ_CP022121.1"/>
</dbReference>
<feature type="transmembrane region" description="Helical" evidence="1">
    <location>
        <begin position="6"/>
        <end position="25"/>
    </location>
</feature>
<name>A0ABT1Y844_9FIRM</name>
<dbReference type="Proteomes" id="UP001524944">
    <property type="component" value="Unassembled WGS sequence"/>
</dbReference>
<dbReference type="Pfam" id="PF11167">
    <property type="entry name" value="DUF2953"/>
    <property type="match status" value="1"/>
</dbReference>
<keyword evidence="1" id="KW-0472">Membrane</keyword>
<proteinExistence type="predicted"/>
<organism evidence="2 3">
    <name type="scientific">Dehalobacterium formicoaceticum</name>
    <dbReference type="NCBI Taxonomy" id="51515"/>
    <lineage>
        <taxon>Bacteria</taxon>
        <taxon>Bacillati</taxon>
        <taxon>Bacillota</taxon>
        <taxon>Clostridia</taxon>
        <taxon>Eubacteriales</taxon>
        <taxon>Peptococcaceae</taxon>
        <taxon>Dehalobacterium</taxon>
    </lineage>
</organism>
<gene>
    <name evidence="2" type="ORF">NVS47_10045</name>
</gene>
<keyword evidence="3" id="KW-1185">Reference proteome</keyword>
<evidence type="ECO:0000256" key="1">
    <source>
        <dbReference type="SAM" id="Phobius"/>
    </source>
</evidence>
<evidence type="ECO:0000313" key="2">
    <source>
        <dbReference type="EMBL" id="MCR6545846.1"/>
    </source>
</evidence>
<reference evidence="2 3" key="1">
    <citation type="submission" date="2022-08" db="EMBL/GenBank/DDBJ databases">
        <title>Proteogenomics of the novel Dehalobacterium formicoaceticum strain EZ94 highlights a key role of methyltransferases during anaerobic dichloromethane degradation.</title>
        <authorList>
            <person name="Wasmund K."/>
        </authorList>
    </citation>
    <scope>NUCLEOTIDE SEQUENCE [LARGE SCALE GENOMIC DNA]</scope>
    <source>
        <strain evidence="2 3">EZ94</strain>
    </source>
</reference>
<comment type="caution">
    <text evidence="2">The sequence shown here is derived from an EMBL/GenBank/DDBJ whole genome shotgun (WGS) entry which is preliminary data.</text>
</comment>
<dbReference type="EMBL" id="JANPWE010000004">
    <property type="protein sequence ID" value="MCR6545846.1"/>
    <property type="molecule type" value="Genomic_DNA"/>
</dbReference>